<comment type="subcellular location">
    <subcellularLocation>
        <location evidence="2">Secreted</location>
    </subcellularLocation>
</comment>
<comment type="similarity">
    <text evidence="3 9 10">Belongs to the peptidase S8 family.</text>
</comment>
<feature type="active site" description="Charge relay system" evidence="9">
    <location>
        <position position="162"/>
    </location>
</feature>
<feature type="domain" description="Peptidase S8/S53" evidence="12">
    <location>
        <begin position="120"/>
        <end position="334"/>
    </location>
</feature>
<evidence type="ECO:0000256" key="7">
    <source>
        <dbReference type="ARBA" id="ARBA00022825"/>
    </source>
</evidence>
<dbReference type="InterPro" id="IPR050131">
    <property type="entry name" value="Peptidase_S8_subtilisin-like"/>
</dbReference>
<evidence type="ECO:0000259" key="12">
    <source>
        <dbReference type="Pfam" id="PF00082"/>
    </source>
</evidence>
<keyword evidence="4" id="KW-0964">Secreted</keyword>
<dbReference type="InterPro" id="IPR000209">
    <property type="entry name" value="Peptidase_S8/S53_dom"/>
</dbReference>
<evidence type="ECO:0000313" key="14">
    <source>
        <dbReference type="Proteomes" id="UP000682403"/>
    </source>
</evidence>
<dbReference type="InterPro" id="IPR015500">
    <property type="entry name" value="Peptidase_S8_subtilisin-rel"/>
</dbReference>
<keyword evidence="8" id="KW-0106">Calcium</keyword>
<feature type="active site" description="Charge relay system" evidence="9">
    <location>
        <position position="125"/>
    </location>
</feature>
<feature type="signal peptide" evidence="11">
    <location>
        <begin position="1"/>
        <end position="20"/>
    </location>
</feature>
<keyword evidence="14" id="KW-1185">Reference proteome</keyword>
<dbReference type="PROSITE" id="PS00138">
    <property type="entry name" value="SUBTILASE_SER"/>
    <property type="match status" value="1"/>
</dbReference>
<evidence type="ECO:0000256" key="1">
    <source>
        <dbReference type="ARBA" id="ARBA00001913"/>
    </source>
</evidence>
<keyword evidence="5 9" id="KW-0645">Protease</keyword>
<proteinExistence type="inferred from homology"/>
<dbReference type="Gene3D" id="3.40.50.200">
    <property type="entry name" value="Peptidase S8/S53 domain"/>
    <property type="match status" value="1"/>
</dbReference>
<dbReference type="InterPro" id="IPR023827">
    <property type="entry name" value="Peptidase_S8_Asp-AS"/>
</dbReference>
<keyword evidence="7 9" id="KW-0720">Serine protease</keyword>
<evidence type="ECO:0000256" key="4">
    <source>
        <dbReference type="ARBA" id="ARBA00022525"/>
    </source>
</evidence>
<dbReference type="PROSITE" id="PS00136">
    <property type="entry name" value="SUBTILASE_ASP"/>
    <property type="match status" value="1"/>
</dbReference>
<organism evidence="13 14">
    <name type="scientific">Metabacillus flavus</name>
    <dbReference type="NCBI Taxonomy" id="2823519"/>
    <lineage>
        <taxon>Bacteria</taxon>
        <taxon>Bacillati</taxon>
        <taxon>Bacillota</taxon>
        <taxon>Bacilli</taxon>
        <taxon>Bacillales</taxon>
        <taxon>Bacillaceae</taxon>
        <taxon>Metabacillus</taxon>
    </lineage>
</organism>
<dbReference type="Pfam" id="PF00082">
    <property type="entry name" value="Peptidase_S8"/>
    <property type="match status" value="1"/>
</dbReference>
<protein>
    <submittedName>
        <fullName evidence="13">S8 family serine peptidase</fullName>
    </submittedName>
</protein>
<dbReference type="PANTHER" id="PTHR43806">
    <property type="entry name" value="PEPTIDASE S8"/>
    <property type="match status" value="1"/>
</dbReference>
<dbReference type="PROSITE" id="PS51892">
    <property type="entry name" value="SUBTILASE"/>
    <property type="match status" value="1"/>
</dbReference>
<comment type="cofactor">
    <cofactor evidence="1">
        <name>Ca(2+)</name>
        <dbReference type="ChEBI" id="CHEBI:29108"/>
    </cofactor>
</comment>
<evidence type="ECO:0000256" key="6">
    <source>
        <dbReference type="ARBA" id="ARBA00022801"/>
    </source>
</evidence>
<dbReference type="InterPro" id="IPR036852">
    <property type="entry name" value="Peptidase_S8/S53_dom_sf"/>
</dbReference>
<gene>
    <name evidence="13" type="ORF">J9317_18500</name>
</gene>
<reference evidence="13 14" key="1">
    <citation type="submission" date="2021-04" db="EMBL/GenBank/DDBJ databases">
        <title>Metabacillus sp. strain KIGAM252 whole genome sequence.</title>
        <authorList>
            <person name="Seo M.-J."/>
            <person name="Cho E.-S."/>
            <person name="Hwang C.Y."/>
            <person name="Yoon D.J."/>
        </authorList>
    </citation>
    <scope>NUCLEOTIDE SEQUENCE [LARGE SCALE GENOMIC DNA]</scope>
    <source>
        <strain evidence="13 14">KIGAM252</strain>
    </source>
</reference>
<sequence length="379" mass="40900">MGNIVKILFICCLLFGSALAVPAPQANADTSRYLVELSKKPADLAASLKDWSLIRSFSLDGHYYAVLTGEKSLQELKNNPAIISAEIDRKTTAASYKQTTPWGVKKSQAYRLTAKDCACKIAIIDSGISDHEDLKGRVQSKITYLYGKELPKTAKDTAQDQHGTHVAGIIAANNNLFGVTGMVPDAKLMVVKVFEGEYGGYFSDITAGIAWAVNNGAEVMNISLGVHASKDEVTERVLKSAYDKGVTIVAASGNEGLTVDYPASSAYTIAVGAVDQYYRMPAWSNYGKGLDILAPGVDILSTVKTNQYASYSGTSMAAPHVTAAISKLLPLYTGPKNGEKVEWVRSRLKDYADVRSVAIKGRTLQVPVLNLYKSYYGLK</sequence>
<dbReference type="PANTHER" id="PTHR43806:SF11">
    <property type="entry name" value="CEREVISIN-RELATED"/>
    <property type="match status" value="1"/>
</dbReference>
<keyword evidence="11" id="KW-0732">Signal</keyword>
<evidence type="ECO:0000313" key="13">
    <source>
        <dbReference type="EMBL" id="MBS2970738.1"/>
    </source>
</evidence>
<dbReference type="RefSeq" id="WP_211561362.1">
    <property type="nucleotide sequence ID" value="NZ_JAGVRK010000001.1"/>
</dbReference>
<dbReference type="EMBL" id="JAGVRK010000001">
    <property type="protein sequence ID" value="MBS2970738.1"/>
    <property type="molecule type" value="Genomic_DNA"/>
</dbReference>
<evidence type="ECO:0000256" key="5">
    <source>
        <dbReference type="ARBA" id="ARBA00022670"/>
    </source>
</evidence>
<evidence type="ECO:0000256" key="2">
    <source>
        <dbReference type="ARBA" id="ARBA00004613"/>
    </source>
</evidence>
<dbReference type="PROSITE" id="PS00137">
    <property type="entry name" value="SUBTILASE_HIS"/>
    <property type="match status" value="1"/>
</dbReference>
<evidence type="ECO:0000256" key="10">
    <source>
        <dbReference type="RuleBase" id="RU003355"/>
    </source>
</evidence>
<dbReference type="Proteomes" id="UP000682403">
    <property type="component" value="Unassembled WGS sequence"/>
</dbReference>
<keyword evidence="6 9" id="KW-0378">Hydrolase</keyword>
<dbReference type="PRINTS" id="PR00723">
    <property type="entry name" value="SUBTILISIN"/>
</dbReference>
<accession>A0ABS5LJ37</accession>
<dbReference type="InterPro" id="IPR023828">
    <property type="entry name" value="Peptidase_S8_Ser-AS"/>
</dbReference>
<evidence type="ECO:0000256" key="11">
    <source>
        <dbReference type="SAM" id="SignalP"/>
    </source>
</evidence>
<comment type="caution">
    <text evidence="13">The sequence shown here is derived from an EMBL/GenBank/DDBJ whole genome shotgun (WGS) entry which is preliminary data.</text>
</comment>
<evidence type="ECO:0000256" key="8">
    <source>
        <dbReference type="ARBA" id="ARBA00022837"/>
    </source>
</evidence>
<dbReference type="InterPro" id="IPR022398">
    <property type="entry name" value="Peptidase_S8_His-AS"/>
</dbReference>
<evidence type="ECO:0000256" key="3">
    <source>
        <dbReference type="ARBA" id="ARBA00011073"/>
    </source>
</evidence>
<evidence type="ECO:0000256" key="9">
    <source>
        <dbReference type="PROSITE-ProRule" id="PRU01240"/>
    </source>
</evidence>
<dbReference type="SUPFAM" id="SSF52743">
    <property type="entry name" value="Subtilisin-like"/>
    <property type="match status" value="1"/>
</dbReference>
<feature type="active site" description="Charge relay system" evidence="9">
    <location>
        <position position="315"/>
    </location>
</feature>
<name>A0ABS5LJ37_9BACI</name>
<feature type="chain" id="PRO_5045914152" evidence="11">
    <location>
        <begin position="21"/>
        <end position="379"/>
    </location>
</feature>